<evidence type="ECO:0000313" key="4">
    <source>
        <dbReference type="Proteomes" id="UP000325787"/>
    </source>
</evidence>
<protein>
    <submittedName>
        <fullName evidence="3">PadR family transcriptional regulator</fullName>
    </submittedName>
</protein>
<name>A0A5Q0H9V0_SACSY</name>
<dbReference type="InterPro" id="IPR036388">
    <property type="entry name" value="WH-like_DNA-bd_sf"/>
</dbReference>
<evidence type="ECO:0000256" key="1">
    <source>
        <dbReference type="SAM" id="MobiDB-lite"/>
    </source>
</evidence>
<dbReference type="PANTHER" id="PTHR43252">
    <property type="entry name" value="TRANSCRIPTIONAL REGULATOR YQJI"/>
    <property type="match status" value="1"/>
</dbReference>
<feature type="domain" description="Transcription regulator PadR N-terminal" evidence="2">
    <location>
        <begin position="68"/>
        <end position="137"/>
    </location>
</feature>
<organism evidence="3 4">
    <name type="scientific">Saccharothrix syringae</name>
    <name type="common">Nocardiopsis syringae</name>
    <dbReference type="NCBI Taxonomy" id="103733"/>
    <lineage>
        <taxon>Bacteria</taxon>
        <taxon>Bacillati</taxon>
        <taxon>Actinomycetota</taxon>
        <taxon>Actinomycetes</taxon>
        <taxon>Pseudonocardiales</taxon>
        <taxon>Pseudonocardiaceae</taxon>
        <taxon>Saccharothrix</taxon>
    </lineage>
</organism>
<dbReference type="PANTHER" id="PTHR43252:SF2">
    <property type="entry name" value="TRANSCRIPTION REGULATOR, PADR-LIKE FAMILY"/>
    <property type="match status" value="1"/>
</dbReference>
<dbReference type="EMBL" id="CP034550">
    <property type="protein sequence ID" value="QFZ22724.1"/>
    <property type="molecule type" value="Genomic_DNA"/>
</dbReference>
<proteinExistence type="predicted"/>
<reference evidence="4" key="1">
    <citation type="journal article" date="2021" name="Curr. Microbiol.">
        <title>Complete genome of nocamycin-producing strain Saccharothrix syringae NRRL B-16468 reveals the biosynthetic potential for secondary metabolites.</title>
        <authorList>
            <person name="Mo X."/>
            <person name="Yang S."/>
        </authorList>
    </citation>
    <scope>NUCLEOTIDE SEQUENCE [LARGE SCALE GENOMIC DNA]</scope>
    <source>
        <strain evidence="4">ATCC 51364 / DSM 43886 / JCM 6844 / KCTC 9398 / NBRC 14523 / NRRL B-16468 / INA 2240</strain>
    </source>
</reference>
<dbReference type="RefSeq" id="WP_033431434.1">
    <property type="nucleotide sequence ID" value="NZ_CP034550.1"/>
</dbReference>
<sequence>MRFHHEHLQHRLHHLRERGGDPRFGGGFRGRFPLPPDAPFPPEPPGFPGHGRGHGRGRQRKGNVRVAVLTLLVERPMHGYEMIQEIGRRTDGLWRPSPGSVYPTLQLLADEGLVSVDEEAGGKKLFTLTETGRAEAAKHEGTPPWQQVNDELDGEVLKLLTASRNLGAAMQQMAYAGTREQKSRAVAVLDEARRRLYAILGELDVEDDTDE</sequence>
<accession>A0A5Q0H9V0</accession>
<keyword evidence="4" id="KW-1185">Reference proteome</keyword>
<gene>
    <name evidence="3" type="ORF">EKG83_39590</name>
</gene>
<evidence type="ECO:0000259" key="2">
    <source>
        <dbReference type="Pfam" id="PF03551"/>
    </source>
</evidence>
<dbReference type="KEGG" id="ssyi:EKG83_39590"/>
<dbReference type="InterPro" id="IPR005149">
    <property type="entry name" value="Tscrpt_reg_PadR_N"/>
</dbReference>
<evidence type="ECO:0000313" key="3">
    <source>
        <dbReference type="EMBL" id="QFZ22724.1"/>
    </source>
</evidence>
<dbReference type="Gene3D" id="1.10.10.10">
    <property type="entry name" value="Winged helix-like DNA-binding domain superfamily/Winged helix DNA-binding domain"/>
    <property type="match status" value="1"/>
</dbReference>
<feature type="compositionally biased region" description="Basic residues" evidence="1">
    <location>
        <begin position="51"/>
        <end position="61"/>
    </location>
</feature>
<dbReference type="InterPro" id="IPR036390">
    <property type="entry name" value="WH_DNA-bd_sf"/>
</dbReference>
<feature type="compositionally biased region" description="Pro residues" evidence="1">
    <location>
        <begin position="33"/>
        <end position="47"/>
    </location>
</feature>
<dbReference type="OrthoDB" id="1683430at2"/>
<dbReference type="Pfam" id="PF03551">
    <property type="entry name" value="PadR"/>
    <property type="match status" value="1"/>
</dbReference>
<feature type="region of interest" description="Disordered" evidence="1">
    <location>
        <begin position="15"/>
        <end position="61"/>
    </location>
</feature>
<dbReference type="AlphaFoldDB" id="A0A5Q0H9V0"/>
<dbReference type="SUPFAM" id="SSF46785">
    <property type="entry name" value="Winged helix' DNA-binding domain"/>
    <property type="match status" value="1"/>
</dbReference>
<dbReference type="Proteomes" id="UP000325787">
    <property type="component" value="Chromosome"/>
</dbReference>